<evidence type="ECO:0000256" key="1">
    <source>
        <dbReference type="SAM" id="MobiDB-lite"/>
    </source>
</evidence>
<dbReference type="Proteomes" id="UP000504637">
    <property type="component" value="Unplaced"/>
</dbReference>
<evidence type="ECO:0000313" key="3">
    <source>
        <dbReference type="RefSeq" id="XP_033462413.1"/>
    </source>
</evidence>
<reference evidence="3" key="3">
    <citation type="submission" date="2025-08" db="UniProtKB">
        <authorList>
            <consortium name="RefSeq"/>
        </authorList>
    </citation>
    <scope>IDENTIFICATION</scope>
    <source>
        <strain evidence="3">CBS 342.82</strain>
    </source>
</reference>
<accession>A0A6J3MET7</accession>
<proteinExistence type="predicted"/>
<sequence length="139" mass="15339">MTSNTGRSHHGPLRKQPVPIPHFPHNSHHRLPSQGSSSSAVPIPPPPPPPPLRPASVQNRPEALHDRDHRHRDQILHHRHHPPRRREAQDGVPPVVADPPGAAEEARRRIVGGGRGRGTSMTWFGHGRPDGERWSAGGR</sequence>
<organism evidence="3">
    <name type="scientific">Dissoconium aciculare CBS 342.82</name>
    <dbReference type="NCBI Taxonomy" id="1314786"/>
    <lineage>
        <taxon>Eukaryota</taxon>
        <taxon>Fungi</taxon>
        <taxon>Dikarya</taxon>
        <taxon>Ascomycota</taxon>
        <taxon>Pezizomycotina</taxon>
        <taxon>Dothideomycetes</taxon>
        <taxon>Dothideomycetidae</taxon>
        <taxon>Mycosphaerellales</taxon>
        <taxon>Dissoconiaceae</taxon>
        <taxon>Dissoconium</taxon>
    </lineage>
</organism>
<dbReference type="AlphaFoldDB" id="A0A6J3MET7"/>
<name>A0A6J3MET7_9PEZI</name>
<dbReference type="RefSeq" id="XP_033462413.1">
    <property type="nucleotide sequence ID" value="XM_033604276.1"/>
</dbReference>
<feature type="region of interest" description="Disordered" evidence="1">
    <location>
        <begin position="1"/>
        <end position="139"/>
    </location>
</feature>
<reference evidence="3" key="1">
    <citation type="submission" date="2020-01" db="EMBL/GenBank/DDBJ databases">
        <authorList>
            <consortium name="DOE Joint Genome Institute"/>
            <person name="Haridas S."/>
            <person name="Albert R."/>
            <person name="Binder M."/>
            <person name="Bloem J."/>
            <person name="Labutti K."/>
            <person name="Salamov A."/>
            <person name="Andreopoulos B."/>
            <person name="Baker S.E."/>
            <person name="Barry K."/>
            <person name="Bills G."/>
            <person name="Bluhm B.H."/>
            <person name="Cannon C."/>
            <person name="Castanera R."/>
            <person name="Culley D.E."/>
            <person name="Daum C."/>
            <person name="Ezra D."/>
            <person name="Gonzalez J.B."/>
            <person name="Henrissat B."/>
            <person name="Kuo A."/>
            <person name="Liang C."/>
            <person name="Lipzen A."/>
            <person name="Lutzoni F."/>
            <person name="Magnuson J."/>
            <person name="Mondo S."/>
            <person name="Nolan M."/>
            <person name="Ohm R."/>
            <person name="Pangilinan J."/>
            <person name="Park H.-J."/>
            <person name="Ramirez L."/>
            <person name="Alfaro M."/>
            <person name="Sun H."/>
            <person name="Tritt A."/>
            <person name="Yoshinaga Y."/>
            <person name="Zwiers L.-H."/>
            <person name="Turgeon B.G."/>
            <person name="Goodwin S.B."/>
            <person name="Spatafora J.W."/>
            <person name="Crous P.W."/>
            <person name="Grigoriev I.V."/>
        </authorList>
    </citation>
    <scope>NUCLEOTIDE SEQUENCE</scope>
    <source>
        <strain evidence="3">CBS 342.82</strain>
    </source>
</reference>
<gene>
    <name evidence="3" type="ORF">K489DRAFT_377928</name>
</gene>
<feature type="compositionally biased region" description="Basic and acidic residues" evidence="1">
    <location>
        <begin position="62"/>
        <end position="76"/>
    </location>
</feature>
<feature type="compositionally biased region" description="Low complexity" evidence="1">
    <location>
        <begin position="90"/>
        <end position="103"/>
    </location>
</feature>
<feature type="compositionally biased region" description="Pro residues" evidence="1">
    <location>
        <begin position="42"/>
        <end position="53"/>
    </location>
</feature>
<evidence type="ECO:0000313" key="2">
    <source>
        <dbReference type="Proteomes" id="UP000504637"/>
    </source>
</evidence>
<keyword evidence="2" id="KW-1185">Reference proteome</keyword>
<dbReference type="GeneID" id="54362076"/>
<protein>
    <submittedName>
        <fullName evidence="3">Uncharacterized protein</fullName>
    </submittedName>
</protein>
<reference evidence="3" key="2">
    <citation type="submission" date="2020-04" db="EMBL/GenBank/DDBJ databases">
        <authorList>
            <consortium name="NCBI Genome Project"/>
        </authorList>
    </citation>
    <scope>NUCLEOTIDE SEQUENCE</scope>
    <source>
        <strain evidence="3">CBS 342.82</strain>
    </source>
</reference>